<dbReference type="SUPFAM" id="SSF111369">
    <property type="entry name" value="HlyD-like secretion proteins"/>
    <property type="match status" value="1"/>
</dbReference>
<keyword evidence="2" id="KW-0175">Coiled coil</keyword>
<dbReference type="NCBIfam" id="TIGR01730">
    <property type="entry name" value="RND_mfp"/>
    <property type="match status" value="1"/>
</dbReference>
<dbReference type="AlphaFoldDB" id="A0A267MKZ7"/>
<dbReference type="InterPro" id="IPR006143">
    <property type="entry name" value="RND_pump_MFP"/>
</dbReference>
<evidence type="ECO:0000256" key="2">
    <source>
        <dbReference type="SAM" id="Coils"/>
    </source>
</evidence>
<dbReference type="RefSeq" id="WP_095132299.1">
    <property type="nucleotide sequence ID" value="NZ_NIBG01000004.1"/>
</dbReference>
<feature type="domain" description="CzcB-like barrel-sandwich hybrid" evidence="4">
    <location>
        <begin position="72"/>
        <end position="211"/>
    </location>
</feature>
<dbReference type="InterPro" id="IPR058647">
    <property type="entry name" value="BSH_CzcB-like"/>
</dbReference>
<evidence type="ECO:0000256" key="1">
    <source>
        <dbReference type="ARBA" id="ARBA00009477"/>
    </source>
</evidence>
<dbReference type="Pfam" id="PF25989">
    <property type="entry name" value="YknX_C"/>
    <property type="match status" value="1"/>
</dbReference>
<comment type="caution">
    <text evidence="6">The sequence shown here is derived from an EMBL/GenBank/DDBJ whole genome shotgun (WGS) entry which is preliminary data.</text>
</comment>
<dbReference type="Pfam" id="PF25973">
    <property type="entry name" value="BSH_CzcB"/>
    <property type="match status" value="1"/>
</dbReference>
<dbReference type="InterPro" id="IPR058792">
    <property type="entry name" value="Beta-barrel_RND_2"/>
</dbReference>
<keyword evidence="7" id="KW-1185">Reference proteome</keyword>
<dbReference type="Gene3D" id="2.40.30.170">
    <property type="match status" value="1"/>
</dbReference>
<dbReference type="Gene3D" id="2.40.50.100">
    <property type="match status" value="1"/>
</dbReference>
<gene>
    <name evidence="6" type="ORF">CCE28_06825</name>
</gene>
<dbReference type="Pfam" id="PF25954">
    <property type="entry name" value="Beta-barrel_RND_2"/>
    <property type="match status" value="1"/>
</dbReference>
<dbReference type="PROSITE" id="PS51257">
    <property type="entry name" value="PROKAR_LIPOPROTEIN"/>
    <property type="match status" value="1"/>
</dbReference>
<proteinExistence type="inferred from homology"/>
<reference evidence="6 7" key="1">
    <citation type="submission" date="2017-06" db="EMBL/GenBank/DDBJ databases">
        <title>Draft genome sequence of anaerobic fermentative bacterium Anaeromicrobium sediminis DY2726D isolated from West Pacific Ocean sediments.</title>
        <authorList>
            <person name="Zeng X."/>
        </authorList>
    </citation>
    <scope>NUCLEOTIDE SEQUENCE [LARGE SCALE GENOMIC DNA]</scope>
    <source>
        <strain evidence="6 7">DY2726D</strain>
    </source>
</reference>
<dbReference type="GO" id="GO:1990281">
    <property type="term" value="C:efflux pump complex"/>
    <property type="evidence" value="ECO:0007669"/>
    <property type="project" value="TreeGrafter"/>
</dbReference>
<dbReference type="OrthoDB" id="9810430at2"/>
<dbReference type="Gene3D" id="1.10.287.470">
    <property type="entry name" value="Helix hairpin bin"/>
    <property type="match status" value="1"/>
</dbReference>
<dbReference type="PANTHER" id="PTHR30469:SF33">
    <property type="entry name" value="SLR1207 PROTEIN"/>
    <property type="match status" value="1"/>
</dbReference>
<evidence type="ECO:0000259" key="3">
    <source>
        <dbReference type="Pfam" id="PF25954"/>
    </source>
</evidence>
<protein>
    <submittedName>
        <fullName evidence="6">Uncharacterized protein</fullName>
    </submittedName>
</protein>
<dbReference type="Proteomes" id="UP000216024">
    <property type="component" value="Unassembled WGS sequence"/>
</dbReference>
<dbReference type="EMBL" id="NIBG01000004">
    <property type="protein sequence ID" value="PAB60082.1"/>
    <property type="molecule type" value="Genomic_DNA"/>
</dbReference>
<evidence type="ECO:0000259" key="4">
    <source>
        <dbReference type="Pfam" id="PF25973"/>
    </source>
</evidence>
<dbReference type="GO" id="GO:0015562">
    <property type="term" value="F:efflux transmembrane transporter activity"/>
    <property type="evidence" value="ECO:0007669"/>
    <property type="project" value="TreeGrafter"/>
</dbReference>
<feature type="coiled-coil region" evidence="2">
    <location>
        <begin position="135"/>
        <end position="176"/>
    </location>
</feature>
<dbReference type="InterPro" id="IPR058637">
    <property type="entry name" value="YknX-like_C"/>
</dbReference>
<evidence type="ECO:0000313" key="6">
    <source>
        <dbReference type="EMBL" id="PAB60082.1"/>
    </source>
</evidence>
<evidence type="ECO:0000259" key="5">
    <source>
        <dbReference type="Pfam" id="PF25989"/>
    </source>
</evidence>
<feature type="domain" description="CusB-like beta-barrel" evidence="3">
    <location>
        <begin position="218"/>
        <end position="288"/>
    </location>
</feature>
<name>A0A267MKZ7_9FIRM</name>
<feature type="domain" description="YknX-like C-terminal permuted SH3-like" evidence="5">
    <location>
        <begin position="297"/>
        <end position="364"/>
    </location>
</feature>
<sequence>MRKLLFILGWILVINSLLLSGCGKGKAKETDGKNVEVQKKEEIVYVQTEPVIAMDFTNKLFLPGNLKPKEEAIVTAEVNGKVKEIHGDLGSRVNKGDSLCKLDDTTYALEYENKSKDLSIANIEYNNLINDYERAKTLYENKAKSKAEFDAIEKEYRKQKEELVIKENDLALAKKNIEDTNIKASISGIVSDKKVLMGQMVSSGAELFKIVNIDEMYVEVGIAEKDMPFIKKGQECIVKVDIFSDVFMGKITNIGPEPSDPTKTYPGKILINNSEGKLKPGMFSTVEIILDNHKGVLGVPKKAVIKEKDKYYVFLVVNKKAVKKEVKLGFSSDKYYEILEGVKKDDKVIVVGNDDLEDGKLVEVK</sequence>
<organism evidence="6 7">
    <name type="scientific">Anaeromicrobium sediminis</name>
    <dbReference type="NCBI Taxonomy" id="1478221"/>
    <lineage>
        <taxon>Bacteria</taxon>
        <taxon>Bacillati</taxon>
        <taxon>Bacillota</taxon>
        <taxon>Clostridia</taxon>
        <taxon>Peptostreptococcales</taxon>
        <taxon>Thermotaleaceae</taxon>
        <taxon>Anaeromicrobium</taxon>
    </lineage>
</organism>
<dbReference type="PANTHER" id="PTHR30469">
    <property type="entry name" value="MULTIDRUG RESISTANCE PROTEIN MDTA"/>
    <property type="match status" value="1"/>
</dbReference>
<evidence type="ECO:0000313" key="7">
    <source>
        <dbReference type="Proteomes" id="UP000216024"/>
    </source>
</evidence>
<comment type="similarity">
    <text evidence="1">Belongs to the membrane fusion protein (MFP) (TC 8.A.1) family.</text>
</comment>
<dbReference type="Gene3D" id="2.40.420.20">
    <property type="match status" value="1"/>
</dbReference>
<accession>A0A267MKZ7</accession>